<evidence type="ECO:0000256" key="3">
    <source>
        <dbReference type="ARBA" id="ARBA00012362"/>
    </source>
</evidence>
<dbReference type="GO" id="GO:0004425">
    <property type="term" value="F:indole-3-glycerol-phosphate synthase activity"/>
    <property type="evidence" value="ECO:0007669"/>
    <property type="project" value="UniProtKB-EC"/>
</dbReference>
<evidence type="ECO:0000256" key="7">
    <source>
        <dbReference type="ARBA" id="ARBA00023141"/>
    </source>
</evidence>
<dbReference type="EMBL" id="HBGH01011664">
    <property type="protein sequence ID" value="CAD9234392.1"/>
    <property type="molecule type" value="Transcribed_RNA"/>
</dbReference>
<dbReference type="AlphaFoldDB" id="A0A6T6C9E4"/>
<dbReference type="PANTHER" id="PTHR22854:SF2">
    <property type="entry name" value="INDOLE-3-GLYCEROL-PHOSPHATE SYNTHASE"/>
    <property type="match status" value="1"/>
</dbReference>
<evidence type="ECO:0000256" key="5">
    <source>
        <dbReference type="ARBA" id="ARBA00022793"/>
    </source>
</evidence>
<keyword evidence="5" id="KW-0210">Decarboxylase</keyword>
<dbReference type="PANTHER" id="PTHR22854">
    <property type="entry name" value="TRYPTOPHAN BIOSYNTHESIS PROTEIN"/>
    <property type="match status" value="1"/>
</dbReference>
<gene>
    <name evidence="10" type="ORF">CCAE0312_LOCUS6481</name>
    <name evidence="11" type="ORF">CCAE0312_LOCUS6482</name>
</gene>
<evidence type="ECO:0000259" key="9">
    <source>
        <dbReference type="Pfam" id="PF00218"/>
    </source>
</evidence>
<dbReference type="EMBL" id="HBGH01011665">
    <property type="protein sequence ID" value="CAD9234393.1"/>
    <property type="molecule type" value="Transcribed_RNA"/>
</dbReference>
<evidence type="ECO:0000256" key="4">
    <source>
        <dbReference type="ARBA" id="ARBA00022605"/>
    </source>
</evidence>
<dbReference type="GO" id="GO:0000162">
    <property type="term" value="P:L-tryptophan biosynthetic process"/>
    <property type="evidence" value="ECO:0007669"/>
    <property type="project" value="UniProtKB-UniPathway"/>
</dbReference>
<sequence>MMTAWVNNCFDVTHCGSLLESAGGVSWRRPRLLRGTVLRRRKVGSVVMSVEDGVGDGMPDVLRSIIERKWKEVDALKEEVKRVGEDEHPVGRRLRDGAERKKRFWKALNTKPGNLAVIAEIKRKSPSKGYIGRVSDPGTLSRAYRDGGAAVVSVLTDFEGFGGTLDDLKDVVKTQESFKGQFPGPCPVIRKDFTVDEIQIAEAAEAGASAILLIVAALGNRTKELLDATHRMGLDALVEVHDEDELKIALDAGAEIVGVNNRNLRTFEVSLETSERLRDRIPEGLVCVAESGIKDPLDAWKIRDMNYNAILVGESLVQAAEETGVGMVSSMYQPGFNMAQGLIRAYRSKGSIAFGNPTTAMFSGKGEGAKETLGEISI</sequence>
<comment type="pathway">
    <text evidence="2">Amino-acid biosynthesis; L-tryptophan biosynthesis; L-tryptophan from chorismate: step 4/5.</text>
</comment>
<protein>
    <recommendedName>
        <fullName evidence="3">indole-3-glycerol-phosphate synthase</fullName>
        <ecNumber evidence="3">4.1.1.48</ecNumber>
    </recommendedName>
</protein>
<dbReference type="InterPro" id="IPR013785">
    <property type="entry name" value="Aldolase_TIM"/>
</dbReference>
<feature type="domain" description="Indole-3-glycerol phosphate synthase" evidence="9">
    <location>
        <begin position="63"/>
        <end position="321"/>
    </location>
</feature>
<keyword evidence="6" id="KW-0822">Tryptophan biosynthesis</keyword>
<dbReference type="UniPathway" id="UPA00035">
    <property type="reaction ID" value="UER00043"/>
</dbReference>
<dbReference type="InterPro" id="IPR013798">
    <property type="entry name" value="Indole-3-glycerol_P_synth_dom"/>
</dbReference>
<reference evidence="11" key="1">
    <citation type="submission" date="2021-01" db="EMBL/GenBank/DDBJ databases">
        <authorList>
            <person name="Corre E."/>
            <person name="Pelletier E."/>
            <person name="Niang G."/>
            <person name="Scheremetjew M."/>
            <person name="Finn R."/>
            <person name="Kale V."/>
            <person name="Holt S."/>
            <person name="Cochrane G."/>
            <person name="Meng A."/>
            <person name="Brown T."/>
            <person name="Cohen L."/>
        </authorList>
    </citation>
    <scope>NUCLEOTIDE SEQUENCE</scope>
    <source>
        <strain evidence="11">SAG 36.94</strain>
    </source>
</reference>
<dbReference type="SUPFAM" id="SSF51366">
    <property type="entry name" value="Ribulose-phoshate binding barrel"/>
    <property type="match status" value="1"/>
</dbReference>
<dbReference type="Gene3D" id="3.20.20.70">
    <property type="entry name" value="Aldolase class I"/>
    <property type="match status" value="1"/>
</dbReference>
<evidence type="ECO:0000313" key="10">
    <source>
        <dbReference type="EMBL" id="CAD9234392.1"/>
    </source>
</evidence>
<dbReference type="GO" id="GO:0004640">
    <property type="term" value="F:phosphoribosylanthranilate isomerase activity"/>
    <property type="evidence" value="ECO:0007669"/>
    <property type="project" value="TreeGrafter"/>
</dbReference>
<dbReference type="InterPro" id="IPR011060">
    <property type="entry name" value="RibuloseP-bd_barrel"/>
</dbReference>
<dbReference type="InterPro" id="IPR045186">
    <property type="entry name" value="Indole-3-glycerol_P_synth"/>
</dbReference>
<keyword evidence="8" id="KW-0456">Lyase</keyword>
<accession>A0A6T6C9E4</accession>
<dbReference type="EC" id="4.1.1.48" evidence="3"/>
<evidence type="ECO:0000256" key="8">
    <source>
        <dbReference type="ARBA" id="ARBA00023239"/>
    </source>
</evidence>
<evidence type="ECO:0000256" key="2">
    <source>
        <dbReference type="ARBA" id="ARBA00004696"/>
    </source>
</evidence>
<dbReference type="Pfam" id="PF00218">
    <property type="entry name" value="IGPS"/>
    <property type="match status" value="1"/>
</dbReference>
<keyword evidence="4" id="KW-0028">Amino-acid biosynthesis</keyword>
<dbReference type="CDD" id="cd00331">
    <property type="entry name" value="IGPS"/>
    <property type="match status" value="1"/>
</dbReference>
<evidence type="ECO:0000313" key="11">
    <source>
        <dbReference type="EMBL" id="CAD9234393.1"/>
    </source>
</evidence>
<organism evidence="11">
    <name type="scientific">Compsopogon caeruleus</name>
    <dbReference type="NCBI Taxonomy" id="31354"/>
    <lineage>
        <taxon>Eukaryota</taxon>
        <taxon>Rhodophyta</taxon>
        <taxon>Compsopogonophyceae</taxon>
        <taxon>Compsopogonales</taxon>
        <taxon>Compsopogonaceae</taxon>
        <taxon>Compsopogon</taxon>
    </lineage>
</organism>
<name>A0A6T6C9E4_9RHOD</name>
<dbReference type="PROSITE" id="PS00614">
    <property type="entry name" value="IGPS"/>
    <property type="match status" value="1"/>
</dbReference>
<comment type="catalytic activity">
    <reaction evidence="1">
        <text>1-(2-carboxyphenylamino)-1-deoxy-D-ribulose 5-phosphate + H(+) = (1S,2R)-1-C-(indol-3-yl)glycerol 3-phosphate + CO2 + H2O</text>
        <dbReference type="Rhea" id="RHEA:23476"/>
        <dbReference type="ChEBI" id="CHEBI:15377"/>
        <dbReference type="ChEBI" id="CHEBI:15378"/>
        <dbReference type="ChEBI" id="CHEBI:16526"/>
        <dbReference type="ChEBI" id="CHEBI:58613"/>
        <dbReference type="ChEBI" id="CHEBI:58866"/>
        <dbReference type="EC" id="4.1.1.48"/>
    </reaction>
</comment>
<proteinExistence type="predicted"/>
<evidence type="ECO:0000256" key="1">
    <source>
        <dbReference type="ARBA" id="ARBA00001633"/>
    </source>
</evidence>
<dbReference type="InterPro" id="IPR001468">
    <property type="entry name" value="Indole-3-GlycerolPSynthase_CS"/>
</dbReference>
<evidence type="ECO:0000256" key="6">
    <source>
        <dbReference type="ARBA" id="ARBA00022822"/>
    </source>
</evidence>
<keyword evidence="7" id="KW-0057">Aromatic amino acid biosynthesis</keyword>